<dbReference type="InterPro" id="IPR001810">
    <property type="entry name" value="F-box_dom"/>
</dbReference>
<dbReference type="CDD" id="cd09917">
    <property type="entry name" value="F-box_SF"/>
    <property type="match status" value="1"/>
</dbReference>
<feature type="domain" description="F-box" evidence="1">
    <location>
        <begin position="2"/>
        <end position="37"/>
    </location>
</feature>
<evidence type="ECO:0000313" key="2">
    <source>
        <dbReference type="EnsemblPlants" id="EMT20614"/>
    </source>
</evidence>
<dbReference type="PANTHER" id="PTHR35828:SF48">
    <property type="entry name" value="F-BOX DOMAIN-CONTAINING PROTEIN"/>
    <property type="match status" value="1"/>
</dbReference>
<dbReference type="InterPro" id="IPR036047">
    <property type="entry name" value="F-box-like_dom_sf"/>
</dbReference>
<accession>R7WGM2</accession>
<proteinExistence type="predicted"/>
<dbReference type="AlphaFoldDB" id="R7WGM2"/>
<protein>
    <recommendedName>
        <fullName evidence="1">F-box domain-containing protein</fullName>
    </recommendedName>
</protein>
<name>R7WGM2_AEGTA</name>
<sequence>MSLPEDMVSEVLACVKDAADLFHCARTCKRWSRLVANIRRRRPDDMSMLLSGFFTRKGKLTCLVPTPGSVFGPTTLFLGSFFRDAPRGLCLSRATPLAAHHGLLLVRLPYSDPLLHLAVCNLLAGTCIVLPPLESSWKYGDSGYAIFTTADRPSSCDEQPSWPPGYSALFKVLVICCHGYHKPCILHSFSYGEARWKMPTEIVCELTKLSICGSLKHPIAVVCHGTAHWLVWCKSTDVYRWHIIDVDAETCHGSLREIVIPIQHILPVTYEPQLSVAHDGTLLLLYLQRPGLQLKICVQQDNVKGDNGGRWLCSRVVELKLPTSIQAQEMYLTPLGEKGGTLLVKDNWMNVYAVDLKTGVMKSLASCGQINRKIVPFELYWPV</sequence>
<reference evidence="2" key="1">
    <citation type="submission" date="2015-06" db="UniProtKB">
        <authorList>
            <consortium name="EnsemblPlants"/>
        </authorList>
    </citation>
    <scope>IDENTIFICATION</scope>
</reference>
<dbReference type="EnsemblPlants" id="EMT20614">
    <property type="protein sequence ID" value="EMT20614"/>
    <property type="gene ID" value="F775_18593"/>
</dbReference>
<organism evidence="2">
    <name type="scientific">Aegilops tauschii</name>
    <name type="common">Tausch's goatgrass</name>
    <name type="synonym">Aegilops squarrosa</name>
    <dbReference type="NCBI Taxonomy" id="37682"/>
    <lineage>
        <taxon>Eukaryota</taxon>
        <taxon>Viridiplantae</taxon>
        <taxon>Streptophyta</taxon>
        <taxon>Embryophyta</taxon>
        <taxon>Tracheophyta</taxon>
        <taxon>Spermatophyta</taxon>
        <taxon>Magnoliopsida</taxon>
        <taxon>Liliopsida</taxon>
        <taxon>Poales</taxon>
        <taxon>Poaceae</taxon>
        <taxon>BOP clade</taxon>
        <taxon>Pooideae</taxon>
        <taxon>Triticodae</taxon>
        <taxon>Triticeae</taxon>
        <taxon>Triticinae</taxon>
        <taxon>Aegilops</taxon>
    </lineage>
</organism>
<dbReference type="PANTHER" id="PTHR35828">
    <property type="entry name" value="OS08G0203800 PROTEIN-RELATED"/>
    <property type="match status" value="1"/>
</dbReference>
<dbReference type="SUPFAM" id="SSF81383">
    <property type="entry name" value="F-box domain"/>
    <property type="match status" value="1"/>
</dbReference>
<dbReference type="Pfam" id="PF12937">
    <property type="entry name" value="F-box-like"/>
    <property type="match status" value="1"/>
</dbReference>
<evidence type="ECO:0000259" key="1">
    <source>
        <dbReference type="Pfam" id="PF12937"/>
    </source>
</evidence>